<feature type="region of interest" description="Disordered" evidence="7">
    <location>
        <begin position="515"/>
        <end position="536"/>
    </location>
</feature>
<evidence type="ECO:0000256" key="3">
    <source>
        <dbReference type="ARBA" id="ARBA00012266"/>
    </source>
</evidence>
<keyword evidence="5" id="KW-0057">Aromatic amino acid biosynthesis</keyword>
<proteinExistence type="inferred from homology"/>
<dbReference type="UniPathway" id="UPA00035">
    <property type="reaction ID" value="UER00040"/>
</dbReference>
<dbReference type="InterPro" id="IPR005801">
    <property type="entry name" value="ADC_synthase"/>
</dbReference>
<evidence type="ECO:0000256" key="4">
    <source>
        <dbReference type="ARBA" id="ARBA00022822"/>
    </source>
</evidence>
<keyword evidence="4" id="KW-0028">Amino-acid biosynthesis</keyword>
<dbReference type="STRING" id="1227456.C450_18779"/>
<evidence type="ECO:0000256" key="7">
    <source>
        <dbReference type="SAM" id="MobiDB-lite"/>
    </source>
</evidence>
<comment type="pathway">
    <text evidence="1">Amino-acid biosynthesis; L-tryptophan biosynthesis; L-tryptophan from chorismate: step 1/5.</text>
</comment>
<dbReference type="Pfam" id="PF00425">
    <property type="entry name" value="Chorismate_bind"/>
    <property type="match status" value="1"/>
</dbReference>
<name>M0MUT0_9EURY</name>
<dbReference type="PATRIC" id="fig|1227456.3.peg.3820"/>
<dbReference type="EMBL" id="AOME01000080">
    <property type="protein sequence ID" value="EMA49068.1"/>
    <property type="molecule type" value="Genomic_DNA"/>
</dbReference>
<evidence type="ECO:0000313" key="10">
    <source>
        <dbReference type="EMBL" id="EMA49068.1"/>
    </source>
</evidence>
<comment type="similarity">
    <text evidence="2">Belongs to the anthranilate synthase component I family.</text>
</comment>
<evidence type="ECO:0000259" key="8">
    <source>
        <dbReference type="Pfam" id="PF00425"/>
    </source>
</evidence>
<dbReference type="GO" id="GO:0004049">
    <property type="term" value="F:anthranilate synthase activity"/>
    <property type="evidence" value="ECO:0007669"/>
    <property type="project" value="UniProtKB-EC"/>
</dbReference>
<dbReference type="InterPro" id="IPR006805">
    <property type="entry name" value="Anth_synth_I_N"/>
</dbReference>
<dbReference type="Gene3D" id="3.60.120.10">
    <property type="entry name" value="Anthranilate synthase"/>
    <property type="match status" value="1"/>
</dbReference>
<comment type="caution">
    <text evidence="10">The sequence shown here is derived from an EMBL/GenBank/DDBJ whole genome shotgun (WGS) entry which is preliminary data.</text>
</comment>
<reference evidence="10 11" key="1">
    <citation type="journal article" date="2014" name="PLoS Genet.">
        <title>Phylogenetically driven sequencing of extremely halophilic archaea reveals strategies for static and dynamic osmo-response.</title>
        <authorList>
            <person name="Becker E.A."/>
            <person name="Seitzer P.M."/>
            <person name="Tritt A."/>
            <person name="Larsen D."/>
            <person name="Krusor M."/>
            <person name="Yao A.I."/>
            <person name="Wu D."/>
            <person name="Madern D."/>
            <person name="Eisen J.A."/>
            <person name="Darling A.E."/>
            <person name="Facciotti M.T."/>
        </authorList>
    </citation>
    <scope>NUCLEOTIDE SEQUENCE [LARGE SCALE GENOMIC DNA]</scope>
    <source>
        <strain evidence="10 11">DSM 8989</strain>
    </source>
</reference>
<dbReference type="PRINTS" id="PR00095">
    <property type="entry name" value="ANTSNTHASEI"/>
</dbReference>
<dbReference type="PANTHER" id="PTHR11236:SF9">
    <property type="entry name" value="ANTHRANILATE SYNTHASE COMPONENT 1"/>
    <property type="match status" value="1"/>
</dbReference>
<dbReference type="EC" id="4.1.3.27" evidence="3"/>
<evidence type="ECO:0000256" key="6">
    <source>
        <dbReference type="ARBA" id="ARBA00047683"/>
    </source>
</evidence>
<comment type="catalytic activity">
    <reaction evidence="6">
        <text>chorismate + L-glutamine = anthranilate + pyruvate + L-glutamate + H(+)</text>
        <dbReference type="Rhea" id="RHEA:21732"/>
        <dbReference type="ChEBI" id="CHEBI:15361"/>
        <dbReference type="ChEBI" id="CHEBI:15378"/>
        <dbReference type="ChEBI" id="CHEBI:16567"/>
        <dbReference type="ChEBI" id="CHEBI:29748"/>
        <dbReference type="ChEBI" id="CHEBI:29985"/>
        <dbReference type="ChEBI" id="CHEBI:58359"/>
        <dbReference type="EC" id="4.1.3.27"/>
    </reaction>
</comment>
<dbReference type="Pfam" id="PF04715">
    <property type="entry name" value="Anth_synt_I_N"/>
    <property type="match status" value="1"/>
</dbReference>
<evidence type="ECO:0000259" key="9">
    <source>
        <dbReference type="Pfam" id="PF04715"/>
    </source>
</evidence>
<dbReference type="OrthoDB" id="25514at2157"/>
<keyword evidence="4" id="KW-0822">Tryptophan biosynthesis</keyword>
<feature type="region of interest" description="Disordered" evidence="7">
    <location>
        <begin position="305"/>
        <end position="338"/>
    </location>
</feature>
<evidence type="ECO:0000256" key="5">
    <source>
        <dbReference type="ARBA" id="ARBA00023141"/>
    </source>
</evidence>
<feature type="domain" description="Anthranilate synthase component I N-terminal" evidence="9">
    <location>
        <begin position="55"/>
        <end position="158"/>
    </location>
</feature>
<evidence type="ECO:0000313" key="11">
    <source>
        <dbReference type="Proteomes" id="UP000011625"/>
    </source>
</evidence>
<feature type="domain" description="Chorismate-utilising enzyme C-terminal" evidence="8">
    <location>
        <begin position="225"/>
        <end position="495"/>
    </location>
</feature>
<evidence type="ECO:0000256" key="1">
    <source>
        <dbReference type="ARBA" id="ARBA00004873"/>
    </source>
</evidence>
<dbReference type="InterPro" id="IPR015890">
    <property type="entry name" value="Chorismate_C"/>
</dbReference>
<dbReference type="PANTHER" id="PTHR11236">
    <property type="entry name" value="AMINOBENZOATE/ANTHRANILATE SYNTHASE"/>
    <property type="match status" value="1"/>
</dbReference>
<protein>
    <recommendedName>
        <fullName evidence="3">anthranilate synthase</fullName>
        <ecNumber evidence="3">4.1.3.27</ecNumber>
    </recommendedName>
</protein>
<accession>M0MUT0</accession>
<keyword evidence="11" id="KW-1185">Reference proteome</keyword>
<dbReference type="AlphaFoldDB" id="M0MUT0"/>
<sequence>MNEPRVVTTRSAFAETAHESPRAARVPVEIRVSVDDPFLAYRRARGREQTEGAEGVYLETTGGQAGWGYFATDPIFRLQVGDTLEPVGDTDPSPSLAELAGLLDRETLVRGDCDVPYPCGAFGWLSYDIARELEDLPDTTVDDRGLPRLQLGVFDRVAAWESGSADETTLRVTACPRVGDDPDAAYERGRERALDLARTAVAGDPSIGDAPIEADNATFESDCTPEEFTERVRRVKRYVRDGDTFQANVSQRLRAPAAVHPVAAFGALRRVNPAPYSALLEFPGVDLVSASPELLLDVDSAAQRAADSASGDQPRAADRLLTEPIAGTRPRGDTPEEDADLEHDLLTDEKERAEHAMLVDLERNDLGKVSEYGSVEVSEYRRVDRYSEVMHLVSLVEGRLRTDRDLVDAVAATFPGGTITGAPKPRTMEIIDEVETTRRGPYTGSIGVFGFDGRATLNMTIRTLVGRREEYFLRVGAGIVHDSEPDSEYAETLDKGRALITAIDDTLGDHGDLGIERATAADGGASTPDDGEAADR</sequence>
<dbReference type="InterPro" id="IPR019999">
    <property type="entry name" value="Anth_synth_I-like"/>
</dbReference>
<organism evidence="10 11">
    <name type="scientific">Halococcus salifodinae DSM 8989</name>
    <dbReference type="NCBI Taxonomy" id="1227456"/>
    <lineage>
        <taxon>Archaea</taxon>
        <taxon>Methanobacteriati</taxon>
        <taxon>Methanobacteriota</taxon>
        <taxon>Stenosarchaea group</taxon>
        <taxon>Halobacteria</taxon>
        <taxon>Halobacteriales</taxon>
        <taxon>Halococcaceae</taxon>
        <taxon>Halococcus</taxon>
    </lineage>
</organism>
<dbReference type="SUPFAM" id="SSF56322">
    <property type="entry name" value="ADC synthase"/>
    <property type="match status" value="1"/>
</dbReference>
<dbReference type="GO" id="GO:0000162">
    <property type="term" value="P:L-tryptophan biosynthetic process"/>
    <property type="evidence" value="ECO:0007669"/>
    <property type="project" value="UniProtKB-UniPathway"/>
</dbReference>
<evidence type="ECO:0000256" key="2">
    <source>
        <dbReference type="ARBA" id="ARBA00009562"/>
    </source>
</evidence>
<dbReference type="RefSeq" id="WP_005046047.1">
    <property type="nucleotide sequence ID" value="NZ_AOME01000080.1"/>
</dbReference>
<gene>
    <name evidence="10" type="ORF">C450_18779</name>
</gene>
<dbReference type="Proteomes" id="UP000011625">
    <property type="component" value="Unassembled WGS sequence"/>
</dbReference>